<dbReference type="InterPro" id="IPR036063">
    <property type="entry name" value="Smr_dom_sf"/>
</dbReference>
<dbReference type="Proteomes" id="UP000282438">
    <property type="component" value="Chromosome"/>
</dbReference>
<dbReference type="AlphaFoldDB" id="A0A3S8ZRJ6"/>
<evidence type="ECO:0000313" key="3">
    <source>
        <dbReference type="Proteomes" id="UP000282438"/>
    </source>
</evidence>
<dbReference type="SUPFAM" id="SSF160443">
    <property type="entry name" value="SMR domain-like"/>
    <property type="match status" value="1"/>
</dbReference>
<gene>
    <name evidence="2" type="ORF">EJO50_06285</name>
</gene>
<dbReference type="OrthoDB" id="9808881at2"/>
<dbReference type="EMBL" id="CP034433">
    <property type="protein sequence ID" value="AZN36120.1"/>
    <property type="molecule type" value="Genomic_DNA"/>
</dbReference>
<dbReference type="KEGG" id="iod:EJO50_06285"/>
<dbReference type="PROSITE" id="PS50828">
    <property type="entry name" value="SMR"/>
    <property type="match status" value="1"/>
</dbReference>
<dbReference type="RefSeq" id="WP_125972497.1">
    <property type="nucleotide sequence ID" value="NZ_CP034433.1"/>
</dbReference>
<sequence>MHWIHMDKLRQLRKALRIKTQIAAKVPHKPHQTIEALDDRALFMRSVQGVKPFQTKQYIHPKPEVSPWPRKQRAENLSPLDDMTDFWPWDELAPGEELLYSKPGQKLDTLKRLRKGQWPTTRHLDLHGLSSDEARISVTRFLQNAHAAGLRCVRIVHGKGMGSKNGEPILKQKLKNWLAQRDEVLAFCQAPQHEGGGGAVLVLIRSRHQ</sequence>
<dbReference type="PANTHER" id="PTHR35562:SF2">
    <property type="entry name" value="DNA ENDONUCLEASE SMRA-RELATED"/>
    <property type="match status" value="1"/>
</dbReference>
<dbReference type="PANTHER" id="PTHR35562">
    <property type="entry name" value="DNA ENDONUCLEASE SMRA-RELATED"/>
    <property type="match status" value="1"/>
</dbReference>
<feature type="domain" description="Smr" evidence="1">
    <location>
        <begin position="124"/>
        <end position="205"/>
    </location>
</feature>
<dbReference type="Gene3D" id="3.30.1370.110">
    <property type="match status" value="1"/>
</dbReference>
<organism evidence="2 3">
    <name type="scientific">Iodobacter ciconiae</name>
    <dbReference type="NCBI Taxonomy" id="2496266"/>
    <lineage>
        <taxon>Bacteria</taxon>
        <taxon>Pseudomonadati</taxon>
        <taxon>Pseudomonadota</taxon>
        <taxon>Betaproteobacteria</taxon>
        <taxon>Neisseriales</taxon>
        <taxon>Chitinibacteraceae</taxon>
        <taxon>Iodobacter</taxon>
    </lineage>
</organism>
<evidence type="ECO:0000259" key="1">
    <source>
        <dbReference type="PROSITE" id="PS50828"/>
    </source>
</evidence>
<keyword evidence="3" id="KW-1185">Reference proteome</keyword>
<dbReference type="InterPro" id="IPR002625">
    <property type="entry name" value="Smr_dom"/>
</dbReference>
<name>A0A3S8ZRJ6_9NEIS</name>
<protein>
    <submittedName>
        <fullName evidence="2">DNA mismatch repair protein MutS</fullName>
    </submittedName>
</protein>
<reference evidence="2 3" key="1">
    <citation type="submission" date="2018-12" db="EMBL/GenBank/DDBJ databases">
        <title>Complete genome sequence of Iodobacter sp. H11R3.</title>
        <authorList>
            <person name="Bae J.-W."/>
        </authorList>
    </citation>
    <scope>NUCLEOTIDE SEQUENCE [LARGE SCALE GENOMIC DNA]</scope>
    <source>
        <strain evidence="2 3">H11R3</strain>
    </source>
</reference>
<dbReference type="SMART" id="SM00463">
    <property type="entry name" value="SMR"/>
    <property type="match status" value="1"/>
</dbReference>
<proteinExistence type="predicted"/>
<accession>A0A3S8ZRJ6</accession>
<evidence type="ECO:0000313" key="2">
    <source>
        <dbReference type="EMBL" id="AZN36120.1"/>
    </source>
</evidence>
<dbReference type="Pfam" id="PF01713">
    <property type="entry name" value="Smr"/>
    <property type="match status" value="1"/>
</dbReference>